<comment type="similarity">
    <text evidence="2 14 16">Belongs to the thiolase-like superfamily. Beta-ketoacyl-ACP synthases family.</text>
</comment>
<dbReference type="PANTHER" id="PTHR11712:SF336">
    <property type="entry name" value="3-OXOACYL-[ACYL-CARRIER-PROTEIN] SYNTHASE, MITOCHONDRIAL"/>
    <property type="match status" value="1"/>
</dbReference>
<dbReference type="Gene3D" id="3.40.47.10">
    <property type="match status" value="1"/>
</dbReference>
<dbReference type="EC" id="2.3.1.179" evidence="3 14"/>
<comment type="pathway">
    <text evidence="1 14">Lipid metabolism; fatty acid biosynthesis.</text>
</comment>
<dbReference type="InterPro" id="IPR018201">
    <property type="entry name" value="Ketoacyl_synth_AS"/>
</dbReference>
<dbReference type="SUPFAM" id="SSF53901">
    <property type="entry name" value="Thiolase-like"/>
    <property type="match status" value="2"/>
</dbReference>
<proteinExistence type="inferred from homology"/>
<dbReference type="EMBL" id="CP002175">
    <property type="protein sequence ID" value="ADO77390.1"/>
    <property type="molecule type" value="Genomic_DNA"/>
</dbReference>
<evidence type="ECO:0000256" key="10">
    <source>
        <dbReference type="ARBA" id="ARBA00023315"/>
    </source>
</evidence>
<comment type="function">
    <text evidence="11 14">Involved in the type II fatty acid elongation cycle. Catalyzes the elongation of a wide range of acyl-ACP by the addition of two carbons from malonyl-ACP to an acyl acceptor. Can efficiently catalyze the conversion of palmitoleoyl-ACP (cis-hexadec-9-enoyl-ACP) to cis-vaccenoyl-ACP (cis-octadec-11-enoyl-ACP), an essential step in the thermal regulation of fatty acid composition.</text>
</comment>
<dbReference type="InterPro" id="IPR020841">
    <property type="entry name" value="PKS_Beta-ketoAc_synthase_dom"/>
</dbReference>
<sequence length="415" mass="43712">MDKDKRVVITGAGIVHALGTELNEFWENIKAGKSGVSKIEKFDPQDFPSQIGAELKDFNPAAYIDRKEAKRLALYSQYGIVAAMKALENADLKITDEIADRTGVIVGSGIGGIEVFEEQVGKLNKRGPRRVSPFFIPMMISNMAAGNVAIYSGAKGPNMNTVTACASGTTAIGEAFETIKRGAADIMIAGGTEASITPSAVAGFGNMKALSTRNEEPEKASRPFDKDRDGFVIGEGAGILILETLESAQKRGANIIAELVGYGASGDAYHITSPAPAGEGAVRAMQAAIERAGMKPEAINYINAHGTSTPLNDKYESTAIKNLFGEHAFKLKVSSSKSMTGHLLGAAGGVEAIISALAVKEDIVPPTINFKEGSEECDLDYQPAQAGKAKLNAALSNSFGFGGQNACLVIKKYQK</sequence>
<evidence type="ECO:0000256" key="12">
    <source>
        <dbReference type="ARBA" id="ARBA00047318"/>
    </source>
</evidence>
<name>E3DMI2_HALPG</name>
<keyword evidence="9 14" id="KW-0275">Fatty acid biosynthesis</keyword>
<gene>
    <name evidence="18" type="ordered locus">Hprae_1253</name>
</gene>
<keyword evidence="19" id="KW-1185">Reference proteome</keyword>
<comment type="catalytic activity">
    <reaction evidence="12 14">
        <text>(9Z)-hexadecenoyl-[ACP] + malonyl-[ACP] + H(+) = 3-oxo-(11Z)-octadecenoyl-[ACP] + holo-[ACP] + CO2</text>
        <dbReference type="Rhea" id="RHEA:55040"/>
        <dbReference type="Rhea" id="RHEA-COMP:9623"/>
        <dbReference type="Rhea" id="RHEA-COMP:9685"/>
        <dbReference type="Rhea" id="RHEA-COMP:10800"/>
        <dbReference type="Rhea" id="RHEA-COMP:14074"/>
        <dbReference type="ChEBI" id="CHEBI:15378"/>
        <dbReference type="ChEBI" id="CHEBI:16526"/>
        <dbReference type="ChEBI" id="CHEBI:64479"/>
        <dbReference type="ChEBI" id="CHEBI:78449"/>
        <dbReference type="ChEBI" id="CHEBI:83989"/>
        <dbReference type="ChEBI" id="CHEBI:138538"/>
        <dbReference type="EC" id="2.3.1.179"/>
    </reaction>
</comment>
<dbReference type="Pfam" id="PF00109">
    <property type="entry name" value="ketoacyl-synt"/>
    <property type="match status" value="1"/>
</dbReference>
<evidence type="ECO:0000259" key="17">
    <source>
        <dbReference type="PROSITE" id="PS52004"/>
    </source>
</evidence>
<dbReference type="AlphaFoldDB" id="E3DMI2"/>
<dbReference type="GO" id="GO:0006633">
    <property type="term" value="P:fatty acid biosynthetic process"/>
    <property type="evidence" value="ECO:0007669"/>
    <property type="project" value="UniProtKB-UniRule"/>
</dbReference>
<evidence type="ECO:0000256" key="3">
    <source>
        <dbReference type="ARBA" id="ARBA00012356"/>
    </source>
</evidence>
<keyword evidence="6 14" id="KW-0808">Transferase</keyword>
<evidence type="ECO:0000256" key="6">
    <source>
        <dbReference type="ARBA" id="ARBA00022679"/>
    </source>
</evidence>
<evidence type="ECO:0000256" key="1">
    <source>
        <dbReference type="ARBA" id="ARBA00005194"/>
    </source>
</evidence>
<keyword evidence="10 14" id="KW-0012">Acyltransferase</keyword>
<dbReference type="OrthoDB" id="9808669at2"/>
<evidence type="ECO:0000256" key="15">
    <source>
        <dbReference type="PIRSR" id="PIRSR000447-1"/>
    </source>
</evidence>
<dbReference type="GO" id="GO:0005829">
    <property type="term" value="C:cytosol"/>
    <property type="evidence" value="ECO:0007669"/>
    <property type="project" value="TreeGrafter"/>
</dbReference>
<evidence type="ECO:0000256" key="5">
    <source>
        <dbReference type="ARBA" id="ARBA00022516"/>
    </source>
</evidence>
<dbReference type="eggNOG" id="COG0304">
    <property type="taxonomic scope" value="Bacteria"/>
</dbReference>
<dbReference type="FunFam" id="3.40.47.10:FF:000009">
    <property type="entry name" value="3-oxoacyl-[acyl-carrier-protein] synthase 2"/>
    <property type="match status" value="1"/>
</dbReference>
<evidence type="ECO:0000256" key="8">
    <source>
        <dbReference type="ARBA" id="ARBA00023098"/>
    </source>
</evidence>
<reference evidence="18 19" key="2">
    <citation type="journal article" date="2011" name="Stand. Genomic Sci.">
        <title>Complete genome sequence of the extremely halophilic Halanaerobium praevalens type strain (GSL).</title>
        <authorList>
            <person name="Ivanova N."/>
            <person name="Sikorski J."/>
            <person name="Chertkov O."/>
            <person name="Nolan M."/>
            <person name="Lucas S."/>
            <person name="Hammon N."/>
            <person name="Deshpande S."/>
            <person name="Cheng J.F."/>
            <person name="Tapia R."/>
            <person name="Han C."/>
            <person name="Goodwin L."/>
            <person name="Pitluck S."/>
            <person name="Huntemann M."/>
            <person name="Liolios K."/>
            <person name="Pagani I."/>
            <person name="Mavromatis K."/>
            <person name="Ovchinikova G."/>
            <person name="Pati A."/>
            <person name="Chen A."/>
            <person name="Palaniappan K."/>
            <person name="Land M."/>
            <person name="Hauser L."/>
            <person name="Brambilla E.M."/>
            <person name="Kannan K.P."/>
            <person name="Rohde M."/>
            <person name="Tindall B.J."/>
            <person name="Goker M."/>
            <person name="Detter J.C."/>
            <person name="Woyke T."/>
            <person name="Bristow J."/>
            <person name="Eisen J.A."/>
            <person name="Markowitz V."/>
            <person name="Hugenholtz P."/>
            <person name="Kyrpides N.C."/>
            <person name="Klenk H.P."/>
            <person name="Lapidus A."/>
        </authorList>
    </citation>
    <scope>NUCLEOTIDE SEQUENCE [LARGE SCALE GENOMIC DNA]</scope>
    <source>
        <strain evidence="19">ATCC 33744 / DSM 2228 / GSL</strain>
    </source>
</reference>
<reference evidence="19" key="1">
    <citation type="submission" date="2010-10" db="EMBL/GenBank/DDBJ databases">
        <title>The complete genome of Halanaerobium praevalens DSM 2228.</title>
        <authorList>
            <consortium name="US DOE Joint Genome Institute (JGI-PGF)"/>
            <person name="Lucas S."/>
            <person name="Copeland A."/>
            <person name="Lapidus A."/>
            <person name="Glavina del Rio T."/>
            <person name="Dalin E."/>
            <person name="Tice H."/>
            <person name="Bruce D."/>
            <person name="Goodwin L."/>
            <person name="Pitluck S."/>
            <person name="Kyrpides N."/>
            <person name="Mavromatis K."/>
            <person name="Ivanova N."/>
            <person name="Ovchinnikova G."/>
            <person name="Chertkov O."/>
            <person name="Detter J.C."/>
            <person name="Han C."/>
            <person name="Larimer F."/>
            <person name="Land M."/>
            <person name="Hauser L."/>
            <person name="Markowitz V."/>
            <person name="Cheng J.-F."/>
            <person name="Hugenholtz P."/>
            <person name="Woyke T."/>
            <person name="Wu D."/>
            <person name="Tindall B."/>
            <person name="Pomrenke H.G."/>
            <person name="Brambilla E."/>
            <person name="Klenk H.-P."/>
            <person name="Eisen J.A."/>
        </authorList>
    </citation>
    <scope>NUCLEOTIDE SEQUENCE [LARGE SCALE GENOMIC DNA]</scope>
    <source>
        <strain evidence="19">ATCC 33744 / DSM 2228 / GSL</strain>
    </source>
</reference>
<evidence type="ECO:0000313" key="18">
    <source>
        <dbReference type="EMBL" id="ADO77390.1"/>
    </source>
</evidence>
<dbReference type="NCBIfam" id="TIGR03150">
    <property type="entry name" value="fabF"/>
    <property type="match status" value="1"/>
</dbReference>
<evidence type="ECO:0000256" key="14">
    <source>
        <dbReference type="PIRNR" id="PIRNR000447"/>
    </source>
</evidence>
<dbReference type="CDD" id="cd00834">
    <property type="entry name" value="KAS_I_II"/>
    <property type="match status" value="1"/>
</dbReference>
<dbReference type="KEGG" id="hpk:Hprae_1253"/>
<evidence type="ECO:0000256" key="2">
    <source>
        <dbReference type="ARBA" id="ARBA00008467"/>
    </source>
</evidence>
<dbReference type="NCBIfam" id="NF005589">
    <property type="entry name" value="PRK07314.1"/>
    <property type="match status" value="1"/>
</dbReference>
<keyword evidence="7" id="KW-0276">Fatty acid metabolism</keyword>
<evidence type="ECO:0000256" key="16">
    <source>
        <dbReference type="RuleBase" id="RU003694"/>
    </source>
</evidence>
<accession>E3DMI2</accession>
<evidence type="ECO:0000256" key="13">
    <source>
        <dbReference type="ARBA" id="ARBA00047659"/>
    </source>
</evidence>
<feature type="domain" description="Ketosynthase family 3 (KS3)" evidence="17">
    <location>
        <begin position="4"/>
        <end position="412"/>
    </location>
</feature>
<dbReference type="RefSeq" id="WP_014553417.1">
    <property type="nucleotide sequence ID" value="NC_017455.1"/>
</dbReference>
<evidence type="ECO:0000313" key="19">
    <source>
        <dbReference type="Proteomes" id="UP000006866"/>
    </source>
</evidence>
<dbReference type="PROSITE" id="PS00606">
    <property type="entry name" value="KS3_1"/>
    <property type="match status" value="1"/>
</dbReference>
<dbReference type="NCBIfam" id="NF004970">
    <property type="entry name" value="PRK06333.1"/>
    <property type="match status" value="1"/>
</dbReference>
<dbReference type="PATRIC" id="fig|572479.3.peg.1267"/>
<evidence type="ECO:0000256" key="11">
    <source>
        <dbReference type="ARBA" id="ARBA00024006"/>
    </source>
</evidence>
<dbReference type="PIRSF" id="PIRSF000447">
    <property type="entry name" value="KAS_II"/>
    <property type="match status" value="1"/>
</dbReference>
<organism evidence="18 19">
    <name type="scientific">Halanaerobium praevalens (strain ATCC 33744 / DSM 2228 / GSL)</name>
    <dbReference type="NCBI Taxonomy" id="572479"/>
    <lineage>
        <taxon>Bacteria</taxon>
        <taxon>Bacillati</taxon>
        <taxon>Bacillota</taxon>
        <taxon>Clostridia</taxon>
        <taxon>Halanaerobiales</taxon>
        <taxon>Halanaerobiaceae</taxon>
        <taxon>Halanaerobium</taxon>
    </lineage>
</organism>
<dbReference type="SMART" id="SM00825">
    <property type="entry name" value="PKS_KS"/>
    <property type="match status" value="1"/>
</dbReference>
<protein>
    <recommendedName>
        <fullName evidence="4 14">3-oxoacyl-[acyl-carrier-protein] synthase 2</fullName>
        <ecNumber evidence="3 14">2.3.1.179</ecNumber>
    </recommendedName>
</protein>
<dbReference type="InterPro" id="IPR017568">
    <property type="entry name" value="3-oxoacyl-ACP_synth-2"/>
</dbReference>
<dbReference type="InterPro" id="IPR000794">
    <property type="entry name" value="Beta-ketoacyl_synthase"/>
</dbReference>
<dbReference type="GO" id="GO:0004315">
    <property type="term" value="F:3-oxoacyl-[acyl-carrier-protein] synthase activity"/>
    <property type="evidence" value="ECO:0007669"/>
    <property type="project" value="UniProtKB-UniRule"/>
</dbReference>
<dbReference type="PANTHER" id="PTHR11712">
    <property type="entry name" value="POLYKETIDE SYNTHASE-RELATED"/>
    <property type="match status" value="1"/>
</dbReference>
<dbReference type="InterPro" id="IPR014031">
    <property type="entry name" value="Ketoacyl_synth_C"/>
</dbReference>
<evidence type="ECO:0000256" key="9">
    <source>
        <dbReference type="ARBA" id="ARBA00023160"/>
    </source>
</evidence>
<dbReference type="InterPro" id="IPR014030">
    <property type="entry name" value="Ketoacyl_synth_N"/>
</dbReference>
<keyword evidence="8" id="KW-0443">Lipid metabolism</keyword>
<evidence type="ECO:0000256" key="4">
    <source>
        <dbReference type="ARBA" id="ARBA00014657"/>
    </source>
</evidence>
<dbReference type="UniPathway" id="UPA00094"/>
<evidence type="ECO:0000256" key="7">
    <source>
        <dbReference type="ARBA" id="ARBA00022832"/>
    </source>
</evidence>
<keyword evidence="5 14" id="KW-0444">Lipid biosynthesis</keyword>
<feature type="active site" description="For beta-ketoacyl synthase activity" evidence="15">
    <location>
        <position position="165"/>
    </location>
</feature>
<dbReference type="HOGENOM" id="CLU_000022_69_2_9"/>
<dbReference type="Pfam" id="PF02801">
    <property type="entry name" value="Ketoacyl-synt_C"/>
    <property type="match status" value="1"/>
</dbReference>
<comment type="catalytic activity">
    <reaction evidence="13 14">
        <text>a fatty acyl-[ACP] + malonyl-[ACP] + H(+) = a 3-oxoacyl-[ACP] + holo-[ACP] + CO2</text>
        <dbReference type="Rhea" id="RHEA:22836"/>
        <dbReference type="Rhea" id="RHEA-COMP:9623"/>
        <dbReference type="Rhea" id="RHEA-COMP:9685"/>
        <dbReference type="Rhea" id="RHEA-COMP:9916"/>
        <dbReference type="Rhea" id="RHEA-COMP:14125"/>
        <dbReference type="ChEBI" id="CHEBI:15378"/>
        <dbReference type="ChEBI" id="CHEBI:16526"/>
        <dbReference type="ChEBI" id="CHEBI:64479"/>
        <dbReference type="ChEBI" id="CHEBI:78449"/>
        <dbReference type="ChEBI" id="CHEBI:78776"/>
        <dbReference type="ChEBI" id="CHEBI:138651"/>
    </reaction>
</comment>
<dbReference type="STRING" id="572479.Hprae_1253"/>
<dbReference type="Proteomes" id="UP000006866">
    <property type="component" value="Chromosome"/>
</dbReference>
<dbReference type="PROSITE" id="PS52004">
    <property type="entry name" value="KS3_2"/>
    <property type="match status" value="1"/>
</dbReference>
<dbReference type="InterPro" id="IPR016039">
    <property type="entry name" value="Thiolase-like"/>
</dbReference>